<dbReference type="RefSeq" id="WP_213888482.1">
    <property type="nucleotide sequence ID" value="NZ_JAGFNU010000004.1"/>
</dbReference>
<dbReference type="InterPro" id="IPR050982">
    <property type="entry name" value="Auxin_biosynth/cation_transpt"/>
</dbReference>
<dbReference type="InterPro" id="IPR036188">
    <property type="entry name" value="FAD/NAD-bd_sf"/>
</dbReference>
<keyword evidence="2" id="KW-0503">Monooxygenase</keyword>
<proteinExistence type="predicted"/>
<dbReference type="Gene3D" id="3.50.50.60">
    <property type="entry name" value="FAD/NAD(P)-binding domain"/>
    <property type="match status" value="1"/>
</dbReference>
<evidence type="ECO:0000313" key="2">
    <source>
        <dbReference type="EMBL" id="MFB9230208.1"/>
    </source>
</evidence>
<evidence type="ECO:0000313" key="3">
    <source>
        <dbReference type="Proteomes" id="UP001589683"/>
    </source>
</evidence>
<dbReference type="EC" id="1.14.13.-" evidence="2"/>
<dbReference type="PANTHER" id="PTHR43539:SF78">
    <property type="entry name" value="FLAVIN-CONTAINING MONOOXYGENASE"/>
    <property type="match status" value="1"/>
</dbReference>
<gene>
    <name evidence="2" type="ORF">ACFFUT_00215</name>
</gene>
<dbReference type="PRINTS" id="PR00469">
    <property type="entry name" value="PNDRDTASEII"/>
</dbReference>
<dbReference type="Pfam" id="PF13738">
    <property type="entry name" value="Pyr_redox_3"/>
    <property type="match status" value="1"/>
</dbReference>
<reference evidence="2 3" key="1">
    <citation type="submission" date="2024-09" db="EMBL/GenBank/DDBJ databases">
        <authorList>
            <person name="Sun Q."/>
            <person name="Mori K."/>
        </authorList>
    </citation>
    <scope>NUCLEOTIDE SEQUENCE [LARGE SCALE GENOMIC DNA]</scope>
    <source>
        <strain evidence="2 3">CECT 8726</strain>
    </source>
</reference>
<sequence length="406" mass="44607">MKPNQSENAIVIGAGLSGLAVAKELRARGIPVTILEASDRVAAPWRARHPKLRLNIHRHFARLPGHRTIRNNDTFLRKDSVVEYLVEYADNLDAQVHFETRVLAVQREGDIWHIETNKGDYHCAYLIVATGREKLKDIPVWPGMNEFGGKVIHAADFADPLEYDGKKVLVIGAGNSGTDVLNHLSRSNPAQVWVSVRHGPAILPAGVLGFPLHRLANLFACLPKWSLDPIFVIMQRLFFGNLRRYGLRRHSLGGGTRMIKDGVTFALDDGFVAALKAGRFEAVEETVGFSPTAVELSNGREIFPDVVICATGYRPGLDELFGNLGALDSKGYPLHPMGQADVHNPGLWFTGYGVIFQGFFHAAGISAKRIATSIASRMASSDEVQSVYRIANSKKPQPFSLKGTDQ</sequence>
<dbReference type="SUPFAM" id="SSF51905">
    <property type="entry name" value="FAD/NAD(P)-binding domain"/>
    <property type="match status" value="2"/>
</dbReference>
<name>A0ABV5JBT2_9RHOB</name>
<dbReference type="GO" id="GO:0004497">
    <property type="term" value="F:monooxygenase activity"/>
    <property type="evidence" value="ECO:0007669"/>
    <property type="project" value="UniProtKB-KW"/>
</dbReference>
<protein>
    <submittedName>
        <fullName evidence="2">Flavin-containing monooxygenase</fullName>
        <ecNumber evidence="2">1.14.13.-</ecNumber>
    </submittedName>
</protein>
<dbReference type="EMBL" id="JBHMEA010000006">
    <property type="protein sequence ID" value="MFB9230208.1"/>
    <property type="molecule type" value="Genomic_DNA"/>
</dbReference>
<accession>A0ABV5JBT2</accession>
<keyword evidence="3" id="KW-1185">Reference proteome</keyword>
<evidence type="ECO:0000256" key="1">
    <source>
        <dbReference type="ARBA" id="ARBA00023002"/>
    </source>
</evidence>
<dbReference type="PANTHER" id="PTHR43539">
    <property type="entry name" value="FLAVIN-BINDING MONOOXYGENASE-LIKE PROTEIN (AFU_ORTHOLOGUE AFUA_4G09220)"/>
    <property type="match status" value="1"/>
</dbReference>
<organism evidence="2 3">
    <name type="scientific">Pseudohalocynthiibacter aestuariivivens</name>
    <dbReference type="NCBI Taxonomy" id="1591409"/>
    <lineage>
        <taxon>Bacteria</taxon>
        <taxon>Pseudomonadati</taxon>
        <taxon>Pseudomonadota</taxon>
        <taxon>Alphaproteobacteria</taxon>
        <taxon>Rhodobacterales</taxon>
        <taxon>Paracoccaceae</taxon>
        <taxon>Pseudohalocynthiibacter</taxon>
    </lineage>
</organism>
<dbReference type="Proteomes" id="UP001589683">
    <property type="component" value="Unassembled WGS sequence"/>
</dbReference>
<comment type="caution">
    <text evidence="2">The sequence shown here is derived from an EMBL/GenBank/DDBJ whole genome shotgun (WGS) entry which is preliminary data.</text>
</comment>
<keyword evidence="1 2" id="KW-0560">Oxidoreductase</keyword>